<feature type="transmembrane region" description="Helical" evidence="5">
    <location>
        <begin position="215"/>
        <end position="232"/>
    </location>
</feature>
<gene>
    <name evidence="5" type="primary">tatC</name>
    <name evidence="7" type="ORF">ACFQGH_10650</name>
</gene>
<keyword evidence="3 5" id="KW-1133">Transmembrane helix</keyword>
<accession>A0ABD5V2B7</accession>
<keyword evidence="5" id="KW-0813">Transport</keyword>
<organism evidence="7 8">
    <name type="scientific">Halalkalicoccus tibetensis</name>
    <dbReference type="NCBI Taxonomy" id="175632"/>
    <lineage>
        <taxon>Archaea</taxon>
        <taxon>Methanobacteriati</taxon>
        <taxon>Methanobacteriota</taxon>
        <taxon>Stenosarchaea group</taxon>
        <taxon>Halobacteria</taxon>
        <taxon>Halobacteriales</taxon>
        <taxon>Halococcaceae</taxon>
        <taxon>Halalkalicoccus</taxon>
    </lineage>
</organism>
<dbReference type="Proteomes" id="UP001596312">
    <property type="component" value="Unassembled WGS sequence"/>
</dbReference>
<dbReference type="AlphaFoldDB" id="A0ABD5V2B7"/>
<evidence type="ECO:0000256" key="2">
    <source>
        <dbReference type="ARBA" id="ARBA00022692"/>
    </source>
</evidence>
<keyword evidence="4 5" id="KW-0472">Membrane</keyword>
<comment type="subcellular location">
    <subcellularLocation>
        <location evidence="5">Cell membrane</location>
        <topology evidence="5">Multi-pass membrane protein</topology>
    </subcellularLocation>
    <subcellularLocation>
        <location evidence="1">Membrane</location>
        <topology evidence="1">Multi-pass membrane protein</topology>
    </subcellularLocation>
</comment>
<dbReference type="GO" id="GO:0033281">
    <property type="term" value="C:TAT protein transport complex"/>
    <property type="evidence" value="ECO:0007669"/>
    <property type="project" value="UniProtKB-UniRule"/>
</dbReference>
<proteinExistence type="inferred from homology"/>
<dbReference type="GO" id="GO:0008320">
    <property type="term" value="F:protein transmembrane transporter activity"/>
    <property type="evidence" value="ECO:0007669"/>
    <property type="project" value="UniProtKB-UniRule"/>
</dbReference>
<reference evidence="7 8" key="1">
    <citation type="journal article" date="2019" name="Int. J. Syst. Evol. Microbiol.">
        <title>The Global Catalogue of Microorganisms (GCM) 10K type strain sequencing project: providing services to taxonomists for standard genome sequencing and annotation.</title>
        <authorList>
            <consortium name="The Broad Institute Genomics Platform"/>
            <consortium name="The Broad Institute Genome Sequencing Center for Infectious Disease"/>
            <person name="Wu L."/>
            <person name="Ma J."/>
        </authorList>
    </citation>
    <scope>NUCLEOTIDE SEQUENCE [LARGE SCALE GENOMIC DNA]</scope>
    <source>
        <strain evidence="7 8">CGMCC 1.3240</strain>
    </source>
</reference>
<dbReference type="EMBL" id="JBHSXQ010000003">
    <property type="protein sequence ID" value="MFC6905652.1"/>
    <property type="molecule type" value="Genomic_DNA"/>
</dbReference>
<feature type="transmembrane region" description="Helical" evidence="5">
    <location>
        <begin position="128"/>
        <end position="159"/>
    </location>
</feature>
<feature type="region of interest" description="Disordered" evidence="6">
    <location>
        <begin position="780"/>
        <end position="928"/>
    </location>
</feature>
<dbReference type="GO" id="GO:0043953">
    <property type="term" value="P:protein transport by the Tat complex"/>
    <property type="evidence" value="ECO:0007669"/>
    <property type="project" value="UniProtKB-UniRule"/>
</dbReference>
<feature type="compositionally biased region" description="Acidic residues" evidence="6">
    <location>
        <begin position="430"/>
        <end position="440"/>
    </location>
</feature>
<feature type="transmembrane region" description="Helical" evidence="5">
    <location>
        <begin position="509"/>
        <end position="529"/>
    </location>
</feature>
<comment type="caution">
    <text evidence="5">Lacks conserved residue(s) required for the propagation of feature annotation.</text>
</comment>
<feature type="transmembrane region" description="Helical" evidence="5">
    <location>
        <begin position="280"/>
        <end position="300"/>
    </location>
</feature>
<evidence type="ECO:0000256" key="4">
    <source>
        <dbReference type="ARBA" id="ARBA00023136"/>
    </source>
</evidence>
<sequence length="928" mass="99817">MSSSIVDEDTAQTLDSGRQTVGAMLSTIQTHLQKVFIIFVVGFLGTFYALRAVIWDWLRAVTESEMPAQVAEQHEIIVTTPFEVILLQAKIGIVGGILIAIPPLLYFSRHELRARGYWPQTPIARWKLVGMGLMSFLLFVGGVSYAYGLFFPLILGFLAEFAFNVGIDPTWSIVMWTEFLVLLTISFGLAAQLPLMMSSLAYAEIVPYETFRDKWKYAIMGIFVFGAMFSPPDPISQVMWALPLIVLYAFSLGLTRFIVNLKRGGRANIVGTAKRNLGKLLGIPLLLAAGAYAALVSGLGEYVNEEFLAPRDVVLPEALWLQELLGVPQEVALAVGAGAALFVLSFLLIGFFLLVSSVEEPPSQSGGRMGDPESIDLEGLDANGVHAAPQAAFEELSEEEALSVARGAMEDDDPEKAQAVLDRYDAVHEEEAETDEDEGTADAATGSSSEGQTAGADADPETDEEDVGGILTGTASGVFASFSEEKDEDDIGGYLYDMKYIADSLRSRMLLIFAVFGLVLVGVFTFFYMGGVRVITQDFVSRMPAAVVDIDDIRIIDLHPVETLIFIIKVSTIAGLLSILPMVLYYAWPAMKERGLTTGQRSVVYEWTIAFTLALAGGTFLGYYYIAPSLIGFLVYDAVQGGMVISYRISSFSWLIIYTTVGVGLLACVPVTMWMLFRGRLASYGAMRNRWREFTIAVFAVAGVFTPAGVLTMFLVAVPTMLVYWVGLGGLHAATLGGRRDFGDQPVAETNSGNSKWLVGILAVLVTVGVAVSMTGGLGTVLSDDSEIPEEEGPDAGVEPGDEDDEDDVGADDGSEEASDGAEGGEDTDGPDDPDGTDTADDTDDAGDQGTDETDDENDAFDEGDAAEEDDNEADDQDAPAADDADTEDADEADEQDDDDGDVDETEDDEAEADGDDDDGIEIIDPEG</sequence>
<feature type="transmembrane region" description="Helical" evidence="5">
    <location>
        <begin position="331"/>
        <end position="355"/>
    </location>
</feature>
<keyword evidence="8" id="KW-1185">Reference proteome</keyword>
<dbReference type="RefSeq" id="WP_340604175.1">
    <property type="nucleotide sequence ID" value="NZ_JBBMXV010000003.1"/>
</dbReference>
<keyword evidence="2 5" id="KW-0812">Transmembrane</keyword>
<dbReference type="PANTHER" id="PTHR30371">
    <property type="entry name" value="SEC-INDEPENDENT PROTEIN TRANSLOCASE PROTEIN TATC"/>
    <property type="match status" value="1"/>
</dbReference>
<feature type="transmembrane region" description="Helical" evidence="5">
    <location>
        <begin position="35"/>
        <end position="54"/>
    </location>
</feature>
<comment type="caution">
    <text evidence="7">The sequence shown here is derived from an EMBL/GenBank/DDBJ whole genome shotgun (WGS) entry which is preliminary data.</text>
</comment>
<keyword evidence="5" id="KW-0811">Translocation</keyword>
<feature type="transmembrane region" description="Helical" evidence="5">
    <location>
        <begin position="238"/>
        <end position="259"/>
    </location>
</feature>
<evidence type="ECO:0000256" key="1">
    <source>
        <dbReference type="ARBA" id="ARBA00004141"/>
    </source>
</evidence>
<feature type="compositionally biased region" description="Acidic residues" evidence="6">
    <location>
        <begin position="458"/>
        <end position="467"/>
    </location>
</feature>
<evidence type="ECO:0000256" key="5">
    <source>
        <dbReference type="HAMAP-Rule" id="MF_00902"/>
    </source>
</evidence>
<feature type="transmembrane region" description="Helical" evidence="5">
    <location>
        <begin position="698"/>
        <end position="726"/>
    </location>
</feature>
<feature type="transmembrane region" description="Helical" evidence="5">
    <location>
        <begin position="655"/>
        <end position="677"/>
    </location>
</feature>
<feature type="transmembrane region" description="Helical" evidence="5">
    <location>
        <begin position="179"/>
        <end position="203"/>
    </location>
</feature>
<feature type="transmembrane region" description="Helical" evidence="5">
    <location>
        <begin position="757"/>
        <end position="782"/>
    </location>
</feature>
<dbReference type="Pfam" id="PF00902">
    <property type="entry name" value="TatC"/>
    <property type="match status" value="2"/>
</dbReference>
<evidence type="ECO:0000313" key="8">
    <source>
        <dbReference type="Proteomes" id="UP001596312"/>
    </source>
</evidence>
<evidence type="ECO:0000313" key="7">
    <source>
        <dbReference type="EMBL" id="MFC6905652.1"/>
    </source>
</evidence>
<dbReference type="InterPro" id="IPR002033">
    <property type="entry name" value="TatC"/>
</dbReference>
<feature type="region of interest" description="Disordered" evidence="6">
    <location>
        <begin position="428"/>
        <end position="469"/>
    </location>
</feature>
<evidence type="ECO:0000256" key="3">
    <source>
        <dbReference type="ARBA" id="ARBA00022989"/>
    </source>
</evidence>
<protein>
    <recommendedName>
        <fullName evidence="5">Sec-independent protein translocase protein TatC</fullName>
    </recommendedName>
</protein>
<feature type="transmembrane region" description="Helical" evidence="5">
    <location>
        <begin position="564"/>
        <end position="588"/>
    </location>
</feature>
<feature type="transmembrane region" description="Helical" evidence="5">
    <location>
        <begin position="85"/>
        <end position="107"/>
    </location>
</feature>
<dbReference type="HAMAP" id="MF_00902">
    <property type="entry name" value="TatC"/>
    <property type="match status" value="1"/>
</dbReference>
<feature type="compositionally biased region" description="Acidic residues" evidence="6">
    <location>
        <begin position="784"/>
        <end position="928"/>
    </location>
</feature>
<comment type="similarity">
    <text evidence="5">Belongs to the TatC family.</text>
</comment>
<name>A0ABD5V2B7_9EURY</name>
<keyword evidence="5" id="KW-1003">Cell membrane</keyword>
<dbReference type="PANTHER" id="PTHR30371:SF0">
    <property type="entry name" value="SEC-INDEPENDENT PROTEIN TRANSLOCASE PROTEIN TATC, CHLOROPLASTIC-RELATED"/>
    <property type="match status" value="1"/>
</dbReference>
<keyword evidence="5" id="KW-0653">Protein transport</keyword>
<feature type="transmembrane region" description="Helical" evidence="5">
    <location>
        <begin position="609"/>
        <end position="635"/>
    </location>
</feature>
<comment type="subunit">
    <text evidence="5">Forms a complex with TatA.</text>
</comment>
<comment type="function">
    <text evidence="5">Part of the twin-arginine translocation (Tat) system that transports large folded proteins containing a characteristic twin-arginine motif in their signal peptide across membranes.</text>
</comment>
<evidence type="ECO:0000256" key="6">
    <source>
        <dbReference type="SAM" id="MobiDB-lite"/>
    </source>
</evidence>